<gene>
    <name evidence="1" type="ORF">Pan161_21430</name>
</gene>
<keyword evidence="2" id="KW-1185">Reference proteome</keyword>
<name>A0A517VBX1_9PLAN</name>
<proteinExistence type="predicted"/>
<accession>A0A517VBX1</accession>
<reference evidence="1 2" key="1">
    <citation type="submission" date="2019-02" db="EMBL/GenBank/DDBJ databases">
        <title>Deep-cultivation of Planctomycetes and their phenomic and genomic characterization uncovers novel biology.</title>
        <authorList>
            <person name="Wiegand S."/>
            <person name="Jogler M."/>
            <person name="Boedeker C."/>
            <person name="Pinto D."/>
            <person name="Vollmers J."/>
            <person name="Rivas-Marin E."/>
            <person name="Kohn T."/>
            <person name="Peeters S.H."/>
            <person name="Heuer A."/>
            <person name="Rast P."/>
            <person name="Oberbeckmann S."/>
            <person name="Bunk B."/>
            <person name="Jeske O."/>
            <person name="Meyerdierks A."/>
            <person name="Storesund J.E."/>
            <person name="Kallscheuer N."/>
            <person name="Luecker S."/>
            <person name="Lage O.M."/>
            <person name="Pohl T."/>
            <person name="Merkel B.J."/>
            <person name="Hornburger P."/>
            <person name="Mueller R.-W."/>
            <person name="Bruemmer F."/>
            <person name="Labrenz M."/>
            <person name="Spormann A.M."/>
            <person name="Op den Camp H."/>
            <person name="Overmann J."/>
            <person name="Amann R."/>
            <person name="Jetten M.S.M."/>
            <person name="Mascher T."/>
            <person name="Medema M.H."/>
            <person name="Devos D.P."/>
            <person name="Kaster A.-K."/>
            <person name="Ovreas L."/>
            <person name="Rohde M."/>
            <person name="Galperin M.Y."/>
            <person name="Jogler C."/>
        </authorList>
    </citation>
    <scope>NUCLEOTIDE SEQUENCE [LARGE SCALE GENOMIC DNA]</scope>
    <source>
        <strain evidence="1 2">Pan161</strain>
    </source>
</reference>
<dbReference type="AlphaFoldDB" id="A0A517VBX1"/>
<sequence length="44" mass="5191">MKPDRLPVQNLKKMAYDKYVSNRNGSLFLNFKQQLEPVHNSKGR</sequence>
<dbReference type="KEGG" id="gax:Pan161_21430"/>
<evidence type="ECO:0000313" key="1">
    <source>
        <dbReference type="EMBL" id="QDT90491.1"/>
    </source>
</evidence>
<evidence type="ECO:0000313" key="2">
    <source>
        <dbReference type="Proteomes" id="UP000316855"/>
    </source>
</evidence>
<dbReference type="EMBL" id="CP036343">
    <property type="protein sequence ID" value="QDT90491.1"/>
    <property type="molecule type" value="Genomic_DNA"/>
</dbReference>
<dbReference type="Proteomes" id="UP000316855">
    <property type="component" value="Chromosome"/>
</dbReference>
<protein>
    <submittedName>
        <fullName evidence="1">Uncharacterized protein</fullName>
    </submittedName>
</protein>
<organism evidence="1 2">
    <name type="scientific">Gimesia algae</name>
    <dbReference type="NCBI Taxonomy" id="2527971"/>
    <lineage>
        <taxon>Bacteria</taxon>
        <taxon>Pseudomonadati</taxon>
        <taxon>Planctomycetota</taxon>
        <taxon>Planctomycetia</taxon>
        <taxon>Planctomycetales</taxon>
        <taxon>Planctomycetaceae</taxon>
        <taxon>Gimesia</taxon>
    </lineage>
</organism>